<protein>
    <submittedName>
        <fullName evidence="1">Uncharacterized protein</fullName>
    </submittedName>
</protein>
<dbReference type="EMBL" id="VSRR010002849">
    <property type="protein sequence ID" value="MPC33510.1"/>
    <property type="molecule type" value="Genomic_DNA"/>
</dbReference>
<dbReference type="Proteomes" id="UP000324222">
    <property type="component" value="Unassembled WGS sequence"/>
</dbReference>
<proteinExistence type="predicted"/>
<evidence type="ECO:0000313" key="2">
    <source>
        <dbReference type="Proteomes" id="UP000324222"/>
    </source>
</evidence>
<evidence type="ECO:0000313" key="1">
    <source>
        <dbReference type="EMBL" id="MPC33510.1"/>
    </source>
</evidence>
<dbReference type="InterPro" id="IPR036691">
    <property type="entry name" value="Endo/exonu/phosph_ase_sf"/>
</dbReference>
<accession>A0A5B7EGF1</accession>
<dbReference type="Gene3D" id="3.60.10.10">
    <property type="entry name" value="Endonuclease/exonuclease/phosphatase"/>
    <property type="match status" value="1"/>
</dbReference>
<comment type="caution">
    <text evidence="1">The sequence shown here is derived from an EMBL/GenBank/DDBJ whole genome shotgun (WGS) entry which is preliminary data.</text>
</comment>
<sequence length="50" mass="5976">MLEVRDYLKAKKPDVMCISETKLTEEIHVNFKEEGYNSRRTDSKDKEEKL</sequence>
<dbReference type="AlphaFoldDB" id="A0A5B7EGF1"/>
<keyword evidence="2" id="KW-1185">Reference proteome</keyword>
<organism evidence="1 2">
    <name type="scientific">Portunus trituberculatus</name>
    <name type="common">Swimming crab</name>
    <name type="synonym">Neptunus trituberculatus</name>
    <dbReference type="NCBI Taxonomy" id="210409"/>
    <lineage>
        <taxon>Eukaryota</taxon>
        <taxon>Metazoa</taxon>
        <taxon>Ecdysozoa</taxon>
        <taxon>Arthropoda</taxon>
        <taxon>Crustacea</taxon>
        <taxon>Multicrustacea</taxon>
        <taxon>Malacostraca</taxon>
        <taxon>Eumalacostraca</taxon>
        <taxon>Eucarida</taxon>
        <taxon>Decapoda</taxon>
        <taxon>Pleocyemata</taxon>
        <taxon>Brachyura</taxon>
        <taxon>Eubrachyura</taxon>
        <taxon>Portunoidea</taxon>
        <taxon>Portunidae</taxon>
        <taxon>Portuninae</taxon>
        <taxon>Portunus</taxon>
    </lineage>
</organism>
<reference evidence="1 2" key="1">
    <citation type="submission" date="2019-05" db="EMBL/GenBank/DDBJ databases">
        <title>Another draft genome of Portunus trituberculatus and its Hox gene families provides insights of decapod evolution.</title>
        <authorList>
            <person name="Jeong J.-H."/>
            <person name="Song I."/>
            <person name="Kim S."/>
            <person name="Choi T."/>
            <person name="Kim D."/>
            <person name="Ryu S."/>
            <person name="Kim W."/>
        </authorList>
    </citation>
    <scope>NUCLEOTIDE SEQUENCE [LARGE SCALE GENOMIC DNA]</scope>
    <source>
        <tissue evidence="1">Muscle</tissue>
    </source>
</reference>
<gene>
    <name evidence="1" type="ORF">E2C01_026862</name>
</gene>
<name>A0A5B7EGF1_PORTR</name>